<reference evidence="3" key="1">
    <citation type="submission" date="2018-07" db="EMBL/GenBank/DDBJ databases">
        <authorList>
            <person name="Quirk P.G."/>
            <person name="Krulwich T.A."/>
        </authorList>
    </citation>
    <scope>NUCLEOTIDE SEQUENCE</scope>
</reference>
<dbReference type="Pfam" id="PF07686">
    <property type="entry name" value="V-set"/>
    <property type="match status" value="1"/>
</dbReference>
<dbReference type="Gene3D" id="2.60.40.10">
    <property type="entry name" value="Immunoglobulins"/>
    <property type="match status" value="1"/>
</dbReference>
<proteinExistence type="predicted"/>
<dbReference type="SUPFAM" id="SSF48726">
    <property type="entry name" value="Immunoglobulin"/>
    <property type="match status" value="1"/>
</dbReference>
<dbReference type="InterPro" id="IPR007110">
    <property type="entry name" value="Ig-like_dom"/>
</dbReference>
<keyword evidence="1" id="KW-1133">Transmembrane helix</keyword>
<dbReference type="GO" id="GO:0032589">
    <property type="term" value="C:neuron projection membrane"/>
    <property type="evidence" value="ECO:0007669"/>
    <property type="project" value="TreeGrafter"/>
</dbReference>
<feature type="domain" description="Ig-like" evidence="2">
    <location>
        <begin position="16"/>
        <end position="80"/>
    </location>
</feature>
<dbReference type="InterPro" id="IPR036179">
    <property type="entry name" value="Ig-like_dom_sf"/>
</dbReference>
<dbReference type="EMBL" id="UFQT01001820">
    <property type="protein sequence ID" value="SSX31897.1"/>
    <property type="molecule type" value="Genomic_DNA"/>
</dbReference>
<dbReference type="PROSITE" id="PS50835">
    <property type="entry name" value="IG_LIKE"/>
    <property type="match status" value="1"/>
</dbReference>
<dbReference type="VEuPathDB" id="VectorBase:CSON004227"/>
<dbReference type="InterPro" id="IPR013783">
    <property type="entry name" value="Ig-like_fold"/>
</dbReference>
<dbReference type="InterPro" id="IPR013106">
    <property type="entry name" value="Ig_V-set"/>
</dbReference>
<name>A0A336MUH6_CULSO</name>
<evidence type="ECO:0000256" key="1">
    <source>
        <dbReference type="SAM" id="Phobius"/>
    </source>
</evidence>
<organism evidence="3">
    <name type="scientific">Culicoides sonorensis</name>
    <name type="common">Biting midge</name>
    <dbReference type="NCBI Taxonomy" id="179676"/>
    <lineage>
        <taxon>Eukaryota</taxon>
        <taxon>Metazoa</taxon>
        <taxon>Ecdysozoa</taxon>
        <taxon>Arthropoda</taxon>
        <taxon>Hexapoda</taxon>
        <taxon>Insecta</taxon>
        <taxon>Pterygota</taxon>
        <taxon>Neoptera</taxon>
        <taxon>Endopterygota</taxon>
        <taxon>Diptera</taxon>
        <taxon>Nematocera</taxon>
        <taxon>Chironomoidea</taxon>
        <taxon>Ceratopogonidae</taxon>
        <taxon>Ceratopogoninae</taxon>
        <taxon>Culicoides</taxon>
        <taxon>Monoculicoides</taxon>
    </lineage>
</organism>
<protein>
    <submittedName>
        <fullName evidence="3">CSON004227 protein</fullName>
    </submittedName>
</protein>
<dbReference type="PANTHER" id="PTHR23279:SF45">
    <property type="entry name" value="DEFECTIVE PROBOSCIS EXTENSION RESPONSE 12, ISOFORM C"/>
    <property type="match status" value="1"/>
</dbReference>
<dbReference type="GO" id="GO:0050808">
    <property type="term" value="P:synapse organization"/>
    <property type="evidence" value="ECO:0007669"/>
    <property type="project" value="TreeGrafter"/>
</dbReference>
<gene>
    <name evidence="3" type="primary">CSON004227</name>
</gene>
<evidence type="ECO:0000313" key="3">
    <source>
        <dbReference type="EMBL" id="SSX31897.1"/>
    </source>
</evidence>
<accession>A0A336MUH6</accession>
<keyword evidence="1" id="KW-0812">Transmembrane</keyword>
<sequence>MQENSLLILNKIQTNQISWIRRRDWHILSSGSQTYTNDERFSVLHAPGSNVWTLQIKFVQQRDSGLYECQLYGDNTAAISKRKTNSAITSTSTVAFNTCHSCVIFKFICLIPSVMLTLLAIASS</sequence>
<dbReference type="AlphaFoldDB" id="A0A336MUH6"/>
<evidence type="ECO:0000259" key="2">
    <source>
        <dbReference type="PROSITE" id="PS50835"/>
    </source>
</evidence>
<keyword evidence="1" id="KW-0472">Membrane</keyword>
<dbReference type="PANTHER" id="PTHR23279">
    <property type="entry name" value="DEFECTIVE PROBOSCIS EXTENSION RESPONSE DPR -RELATED"/>
    <property type="match status" value="1"/>
</dbReference>
<feature type="transmembrane region" description="Helical" evidence="1">
    <location>
        <begin position="103"/>
        <end position="122"/>
    </location>
</feature>
<dbReference type="InterPro" id="IPR037448">
    <property type="entry name" value="Zig-8"/>
</dbReference>